<dbReference type="Gene3D" id="3.40.50.720">
    <property type="entry name" value="NAD(P)-binding Rossmann-like Domain"/>
    <property type="match status" value="1"/>
</dbReference>
<dbReference type="SUPFAM" id="SSF51735">
    <property type="entry name" value="NAD(P)-binding Rossmann-fold domains"/>
    <property type="match status" value="1"/>
</dbReference>
<evidence type="ECO:0000313" key="2">
    <source>
        <dbReference type="EMBL" id="MBI6548018.1"/>
    </source>
</evidence>
<proteinExistence type="predicted"/>
<organism evidence="2 3">
    <name type="scientific">Xenorhabdus lircayensis</name>
    <dbReference type="NCBI Taxonomy" id="2763499"/>
    <lineage>
        <taxon>Bacteria</taxon>
        <taxon>Pseudomonadati</taxon>
        <taxon>Pseudomonadota</taxon>
        <taxon>Gammaproteobacteria</taxon>
        <taxon>Enterobacterales</taxon>
        <taxon>Morganellaceae</taxon>
        <taxon>Xenorhabdus</taxon>
    </lineage>
</organism>
<dbReference type="PANTHER" id="PTHR43245">
    <property type="entry name" value="BIFUNCTIONAL POLYMYXIN RESISTANCE PROTEIN ARNA"/>
    <property type="match status" value="1"/>
</dbReference>
<keyword evidence="3" id="KW-1185">Reference proteome</keyword>
<dbReference type="RefSeq" id="WP_198688815.1">
    <property type="nucleotide sequence ID" value="NZ_CAWPUD010000019.1"/>
</dbReference>
<name>A0ABS0U4X4_9GAMM</name>
<dbReference type="Pfam" id="PF01370">
    <property type="entry name" value="Epimerase"/>
    <property type="match status" value="1"/>
</dbReference>
<accession>A0ABS0U4X4</accession>
<dbReference type="EMBL" id="JACOII010000022">
    <property type="protein sequence ID" value="MBI6548018.1"/>
    <property type="molecule type" value="Genomic_DNA"/>
</dbReference>
<evidence type="ECO:0000259" key="1">
    <source>
        <dbReference type="Pfam" id="PF01370"/>
    </source>
</evidence>
<evidence type="ECO:0000313" key="3">
    <source>
        <dbReference type="Proteomes" id="UP000696184"/>
    </source>
</evidence>
<feature type="domain" description="NAD-dependent epimerase/dehydratase" evidence="1">
    <location>
        <begin position="5"/>
        <end position="203"/>
    </location>
</feature>
<dbReference type="InterPro" id="IPR001509">
    <property type="entry name" value="Epimerase_deHydtase"/>
</dbReference>
<dbReference type="InterPro" id="IPR050177">
    <property type="entry name" value="Lipid_A_modif_metabolic_enz"/>
</dbReference>
<reference evidence="2 3" key="1">
    <citation type="submission" date="2020-08" db="EMBL/GenBank/DDBJ databases">
        <title>Description of Xenorhabdus lircayensis sp. nov., the symbiotic bacterium associated with the entomopathogenic nematode Steirnernema unicornum.</title>
        <authorList>
            <person name="Castaneda-Alvarez C."/>
            <person name="Prodan S."/>
            <person name="Zamorano A."/>
            <person name="San-Blas E."/>
            <person name="Aballay E."/>
        </authorList>
    </citation>
    <scope>NUCLEOTIDE SEQUENCE [LARGE SCALE GENOMIC DNA]</scope>
    <source>
        <strain evidence="2 3">VLS</strain>
    </source>
</reference>
<dbReference type="InterPro" id="IPR036291">
    <property type="entry name" value="NAD(P)-bd_dom_sf"/>
</dbReference>
<dbReference type="CDD" id="cd08946">
    <property type="entry name" value="SDR_e"/>
    <property type="match status" value="1"/>
</dbReference>
<dbReference type="PANTHER" id="PTHR43245:SF53">
    <property type="entry name" value="EPIMERASE-RELATED"/>
    <property type="match status" value="1"/>
</dbReference>
<dbReference type="Proteomes" id="UP000696184">
    <property type="component" value="Unassembled WGS sequence"/>
</dbReference>
<sequence length="276" mass="30918">MGKFTVFGGRGFIGSKIVEILLEQGHKVWIPLRGDDNILKKPLGTVIYCAGNGNCQDTPFDVFEANTCLLANILKKSQFNQLLYISSTRVYMNNQAASENKDLKVCVDDSRRLFNLTKLVAEELCLKSGRNICIVRPSNVYGVALNSPLFLPSITRNAIKNGKIDMYIKHNYAKDYVSVTDVANASIYLSNKKEAIGKIINIAAGYNVTAEKIANTLQKNTQCKVIWHQIELPDENFPIIDISLLKQLMPSCSPRDVIDDLEKMIHSFRIELSTIQ</sequence>
<gene>
    <name evidence="2" type="ORF">H8A87_04580</name>
</gene>
<protein>
    <submittedName>
        <fullName evidence="2">SDR family oxidoreductase</fullName>
    </submittedName>
</protein>
<comment type="caution">
    <text evidence="2">The sequence shown here is derived from an EMBL/GenBank/DDBJ whole genome shotgun (WGS) entry which is preliminary data.</text>
</comment>